<dbReference type="InterPro" id="IPR029044">
    <property type="entry name" value="Nucleotide-diphossugar_trans"/>
</dbReference>
<dbReference type="GO" id="GO:0016779">
    <property type="term" value="F:nucleotidyltransferase activity"/>
    <property type="evidence" value="ECO:0007669"/>
    <property type="project" value="UniProtKB-KW"/>
</dbReference>
<dbReference type="SUPFAM" id="SSF53448">
    <property type="entry name" value="Nucleotide-diphospho-sugar transferases"/>
    <property type="match status" value="1"/>
</dbReference>
<evidence type="ECO:0000256" key="3">
    <source>
        <dbReference type="ARBA" id="ARBA00022723"/>
    </source>
</evidence>
<dbReference type="InterPro" id="IPR025877">
    <property type="entry name" value="MobA-like_NTP_Trfase"/>
</dbReference>
<keyword evidence="1" id="KW-0963">Cytoplasm</keyword>
<keyword evidence="10" id="KW-0548">Nucleotidyltransferase</keyword>
<evidence type="ECO:0000256" key="5">
    <source>
        <dbReference type="ARBA" id="ARBA00022842"/>
    </source>
</evidence>
<keyword evidence="3" id="KW-0479">Metal-binding</keyword>
<keyword evidence="11" id="KW-1185">Reference proteome</keyword>
<dbReference type="GO" id="GO:0046872">
    <property type="term" value="F:metal ion binding"/>
    <property type="evidence" value="ECO:0007669"/>
    <property type="project" value="UniProtKB-KW"/>
</dbReference>
<keyword evidence="2" id="KW-0808">Transferase</keyword>
<evidence type="ECO:0000313" key="11">
    <source>
        <dbReference type="Proteomes" id="UP001165042"/>
    </source>
</evidence>
<keyword evidence="7" id="KW-0501">Molybdenum cofactor biosynthesis</keyword>
<dbReference type="GO" id="GO:0006777">
    <property type="term" value="P:Mo-molybdopterin cofactor biosynthetic process"/>
    <property type="evidence" value="ECO:0007669"/>
    <property type="project" value="UniProtKB-KW"/>
</dbReference>
<evidence type="ECO:0000256" key="7">
    <source>
        <dbReference type="ARBA" id="ARBA00023150"/>
    </source>
</evidence>
<dbReference type="PANTHER" id="PTHR19136:SF81">
    <property type="entry name" value="MOLYBDENUM COFACTOR GUANYLYLTRANSFERASE"/>
    <property type="match status" value="1"/>
</dbReference>
<evidence type="ECO:0000256" key="2">
    <source>
        <dbReference type="ARBA" id="ARBA00022679"/>
    </source>
</evidence>
<dbReference type="CDD" id="cd02503">
    <property type="entry name" value="MobA"/>
    <property type="match status" value="1"/>
</dbReference>
<dbReference type="EMBL" id="BSSD01000008">
    <property type="protein sequence ID" value="GLW94147.1"/>
    <property type="molecule type" value="Genomic_DNA"/>
</dbReference>
<feature type="compositionally biased region" description="Basic and acidic residues" evidence="8">
    <location>
        <begin position="155"/>
        <end position="166"/>
    </location>
</feature>
<keyword evidence="5" id="KW-0460">Magnesium</keyword>
<dbReference type="PANTHER" id="PTHR19136">
    <property type="entry name" value="MOLYBDENUM COFACTOR GUANYLYLTRANSFERASE"/>
    <property type="match status" value="1"/>
</dbReference>
<keyword evidence="6" id="KW-0342">GTP-binding</keyword>
<proteinExistence type="predicted"/>
<gene>
    <name evidence="10" type="ORF">Aglo03_49630</name>
</gene>
<comment type="caution">
    <text evidence="10">The sequence shown here is derived from an EMBL/GenBank/DDBJ whole genome shotgun (WGS) entry which is preliminary data.</text>
</comment>
<organism evidence="10 11">
    <name type="scientific">Actinokineospora globicatena</name>
    <dbReference type="NCBI Taxonomy" id="103729"/>
    <lineage>
        <taxon>Bacteria</taxon>
        <taxon>Bacillati</taxon>
        <taxon>Actinomycetota</taxon>
        <taxon>Actinomycetes</taxon>
        <taxon>Pseudonocardiales</taxon>
        <taxon>Pseudonocardiaceae</taxon>
        <taxon>Actinokineospora</taxon>
    </lineage>
</organism>
<dbReference type="AlphaFoldDB" id="A0A9W6QT70"/>
<dbReference type="InterPro" id="IPR013482">
    <property type="entry name" value="Molybde_CF_guanTrfase"/>
</dbReference>
<evidence type="ECO:0000259" key="9">
    <source>
        <dbReference type="Pfam" id="PF12804"/>
    </source>
</evidence>
<evidence type="ECO:0000256" key="1">
    <source>
        <dbReference type="ARBA" id="ARBA00022490"/>
    </source>
</evidence>
<evidence type="ECO:0000256" key="8">
    <source>
        <dbReference type="SAM" id="MobiDB-lite"/>
    </source>
</evidence>
<accession>A0A9W6QT70</accession>
<reference evidence="10" key="1">
    <citation type="submission" date="2023-02" db="EMBL/GenBank/DDBJ databases">
        <title>Actinokineospora globicatena NBRC 15670.</title>
        <authorList>
            <person name="Ichikawa N."/>
            <person name="Sato H."/>
            <person name="Tonouchi N."/>
        </authorList>
    </citation>
    <scope>NUCLEOTIDE SEQUENCE</scope>
    <source>
        <strain evidence="10">NBRC 15670</strain>
    </source>
</reference>
<dbReference type="GO" id="GO:0005525">
    <property type="term" value="F:GTP binding"/>
    <property type="evidence" value="ECO:0007669"/>
    <property type="project" value="UniProtKB-KW"/>
</dbReference>
<dbReference type="Gene3D" id="3.90.550.10">
    <property type="entry name" value="Spore Coat Polysaccharide Biosynthesis Protein SpsA, Chain A"/>
    <property type="match status" value="1"/>
</dbReference>
<feature type="region of interest" description="Disordered" evidence="8">
    <location>
        <begin position="155"/>
        <end position="180"/>
    </location>
</feature>
<protein>
    <submittedName>
        <fullName evidence="10">Molybdenum cofactor guanylyltransferase</fullName>
    </submittedName>
</protein>
<feature type="domain" description="MobA-like NTP transferase" evidence="9">
    <location>
        <begin position="2"/>
        <end position="144"/>
    </location>
</feature>
<sequence length="180" mass="18516">MVLAGGKATRMGGVDKPALVVGGRTLLDRVISAVAHADEIVVVGPPRPTVHPVRWTREPEPGTGPVAGMAAGLDLVTAEVVVLLAADLPALTRATVDRLRAAPPAVLVDADGRDQWLLGAWPTAALRAATPAEPANAALRRVLTGLAPVRLGDVDGSARDVDHPSDLADPVPRTGTPFPE</sequence>
<dbReference type="Proteomes" id="UP001165042">
    <property type="component" value="Unassembled WGS sequence"/>
</dbReference>
<evidence type="ECO:0000313" key="10">
    <source>
        <dbReference type="EMBL" id="GLW94147.1"/>
    </source>
</evidence>
<evidence type="ECO:0000256" key="6">
    <source>
        <dbReference type="ARBA" id="ARBA00023134"/>
    </source>
</evidence>
<dbReference type="Pfam" id="PF12804">
    <property type="entry name" value="NTP_transf_3"/>
    <property type="match status" value="1"/>
</dbReference>
<evidence type="ECO:0000256" key="4">
    <source>
        <dbReference type="ARBA" id="ARBA00022741"/>
    </source>
</evidence>
<name>A0A9W6QT70_9PSEU</name>
<keyword evidence="4" id="KW-0547">Nucleotide-binding</keyword>